<feature type="compositionally biased region" description="Polar residues" evidence="3">
    <location>
        <begin position="322"/>
        <end position="338"/>
    </location>
</feature>
<feature type="domain" description="Rhodopsin" evidence="5">
    <location>
        <begin position="25"/>
        <end position="274"/>
    </location>
</feature>
<feature type="transmembrane region" description="Helical" evidence="4">
    <location>
        <begin position="435"/>
        <end position="454"/>
    </location>
</feature>
<dbReference type="AlphaFoldDB" id="A0A9W9LE62"/>
<evidence type="ECO:0000256" key="3">
    <source>
        <dbReference type="SAM" id="MobiDB-lite"/>
    </source>
</evidence>
<reference evidence="6" key="1">
    <citation type="submission" date="2022-11" db="EMBL/GenBank/DDBJ databases">
        <authorList>
            <person name="Petersen C."/>
        </authorList>
    </citation>
    <scope>NUCLEOTIDE SEQUENCE</scope>
    <source>
        <strain evidence="6">IBT 26290</strain>
    </source>
</reference>
<gene>
    <name evidence="6" type="ORF">N7482_010551</name>
</gene>
<dbReference type="PANTHER" id="PTHR43702:SF13">
    <property type="entry name" value="MONOSACCHARIDE TRANSPORTER, PUTATIVE (AFU_ORTHOLOGUE AFUA_4G06630)-RELATED"/>
    <property type="match status" value="1"/>
</dbReference>
<feature type="transmembrane region" description="Helical" evidence="4">
    <location>
        <begin position="680"/>
        <end position="698"/>
    </location>
</feature>
<dbReference type="InterPro" id="IPR050375">
    <property type="entry name" value="MFS_TsgA-like"/>
</dbReference>
<dbReference type="EMBL" id="JAPQKN010000008">
    <property type="protein sequence ID" value="KAJ5151299.1"/>
    <property type="molecule type" value="Genomic_DNA"/>
</dbReference>
<dbReference type="RefSeq" id="XP_056538632.1">
    <property type="nucleotide sequence ID" value="XM_056692675.1"/>
</dbReference>
<dbReference type="InterPro" id="IPR049326">
    <property type="entry name" value="Rhodopsin_dom_fungi"/>
</dbReference>
<evidence type="ECO:0000313" key="6">
    <source>
        <dbReference type="EMBL" id="KAJ5151299.1"/>
    </source>
</evidence>
<evidence type="ECO:0000256" key="1">
    <source>
        <dbReference type="ARBA" id="ARBA00004429"/>
    </source>
</evidence>
<evidence type="ECO:0000313" key="7">
    <source>
        <dbReference type="Proteomes" id="UP001149163"/>
    </source>
</evidence>
<keyword evidence="4" id="KW-1133">Transmembrane helix</keyword>
<dbReference type="InterPro" id="IPR036259">
    <property type="entry name" value="MFS_trans_sf"/>
</dbReference>
<dbReference type="Gene3D" id="1.20.1250.20">
    <property type="entry name" value="MFS general substrate transporter like domains"/>
    <property type="match status" value="2"/>
</dbReference>
<feature type="transmembrane region" description="Helical" evidence="4">
    <location>
        <begin position="370"/>
        <end position="392"/>
    </location>
</feature>
<feature type="transmembrane region" description="Helical" evidence="4">
    <location>
        <begin position="575"/>
        <end position="597"/>
    </location>
</feature>
<proteinExistence type="predicted"/>
<keyword evidence="4" id="KW-0472">Membrane</keyword>
<feature type="transmembrane region" description="Helical" evidence="4">
    <location>
        <begin position="710"/>
        <end position="729"/>
    </location>
</feature>
<evidence type="ECO:0000259" key="5">
    <source>
        <dbReference type="Pfam" id="PF20684"/>
    </source>
</evidence>
<feature type="transmembrane region" description="Helical" evidence="4">
    <location>
        <begin position="654"/>
        <end position="674"/>
    </location>
</feature>
<evidence type="ECO:0000256" key="4">
    <source>
        <dbReference type="SAM" id="Phobius"/>
    </source>
</evidence>
<comment type="caution">
    <text evidence="6">The sequence shown here is derived from an EMBL/GenBank/DDBJ whole genome shotgun (WGS) entry which is preliminary data.</text>
</comment>
<dbReference type="GO" id="GO:0005886">
    <property type="term" value="C:plasma membrane"/>
    <property type="evidence" value="ECO:0007669"/>
    <property type="project" value="UniProtKB-SubCell"/>
</dbReference>
<feature type="region of interest" description="Disordered" evidence="3">
    <location>
        <begin position="284"/>
        <end position="341"/>
    </location>
</feature>
<feature type="transmembrane region" description="Helical" evidence="4">
    <location>
        <begin position="118"/>
        <end position="140"/>
    </location>
</feature>
<feature type="transmembrane region" description="Helical" evidence="4">
    <location>
        <begin position="160"/>
        <end position="187"/>
    </location>
</feature>
<feature type="transmembrane region" description="Helical" evidence="4">
    <location>
        <begin position="626"/>
        <end position="647"/>
    </location>
</feature>
<keyword evidence="2" id="KW-1003">Cell membrane</keyword>
<feature type="transmembrane region" description="Helical" evidence="4">
    <location>
        <begin position="533"/>
        <end position="554"/>
    </location>
</feature>
<feature type="compositionally biased region" description="Polar residues" evidence="3">
    <location>
        <begin position="284"/>
        <end position="299"/>
    </location>
</feature>
<accession>A0A9W9LE62</accession>
<keyword evidence="4" id="KW-0812">Transmembrane</keyword>
<feature type="transmembrane region" description="Helical" evidence="4">
    <location>
        <begin position="39"/>
        <end position="61"/>
    </location>
</feature>
<dbReference type="GeneID" id="81431851"/>
<dbReference type="PANTHER" id="PTHR43702">
    <property type="entry name" value="L-FUCOSE-PROTON SYMPORTER"/>
    <property type="match status" value="1"/>
</dbReference>
<dbReference type="Proteomes" id="UP001149163">
    <property type="component" value="Unassembled WGS sequence"/>
</dbReference>
<feature type="transmembrane region" description="Helical" evidence="4">
    <location>
        <begin position="81"/>
        <end position="106"/>
    </location>
</feature>
<evidence type="ECO:0000256" key="2">
    <source>
        <dbReference type="ARBA" id="ARBA00022475"/>
    </source>
</evidence>
<reference evidence="6" key="2">
    <citation type="journal article" date="2023" name="IMA Fungus">
        <title>Comparative genomic study of the Penicillium genus elucidates a diverse pangenome and 15 lateral gene transfer events.</title>
        <authorList>
            <person name="Petersen C."/>
            <person name="Sorensen T."/>
            <person name="Nielsen M.R."/>
            <person name="Sondergaard T.E."/>
            <person name="Sorensen J.L."/>
            <person name="Fitzpatrick D.A."/>
            <person name="Frisvad J.C."/>
            <person name="Nielsen K.L."/>
        </authorList>
    </citation>
    <scope>NUCLEOTIDE SEQUENCE</scope>
    <source>
        <strain evidence="6">IBT 26290</strain>
    </source>
</reference>
<feature type="transmembrane region" description="Helical" evidence="4">
    <location>
        <begin position="199"/>
        <end position="217"/>
    </location>
</feature>
<dbReference type="Pfam" id="PF20684">
    <property type="entry name" value="Fung_rhodopsin"/>
    <property type="match status" value="1"/>
</dbReference>
<feature type="transmembrane region" description="Helical" evidence="4">
    <location>
        <begin position="499"/>
        <end position="521"/>
    </location>
</feature>
<sequence>MKQFGDAIIIVDVVFWFLATVFVALRLVSRTVIVRKVNLSDTVMLVGWVLTTALSGVNIFATTKGLGLREGVLLAWRRPLAVAEYVFAVLYYPALGAIKSSILLFYLTLAAQQRLFRLGVLITLVVVILFTVALTLVNLFPCRPLSSSLLIQTPPGTYCIDIVALYISTAPINIVTDVAIFVLPLPMLWRVHLPRRQRIILLLTFGTGLFVIVISILRTEFLLQTAISRVTKPHKPSVHDLSYYDGYVLLWSTVELNLSIMCGCVPSLRPLFSRFLPRIVHSPVRTQRSTDPGTSTSDGQHGLHSLSGDSVRKFGRMKRKGTNPQDSMTRPASGSNPAARTERRPRFDFFRLSRSKNMLNMGERESRTPLAVMGILFLLWGFADGIINIFFWRFQRYSNSEVNAAFGMHAAYWGAYLFGPLLISRPVLKSRGFKICLLTGISIFWLGMLLFWTGTVLISVAALVVASFVSGLGLSVLSTAAHLFIVLCGPPNLGEIRLTLARCIYATSGAAALILSQQVLFEDVADASGLIEIQWIFLVMALVSMVLVAMYSFLQLPEAADEELKELTRWDDPENCGFVCGARVVWVTLVLGALSQFCTVGGQESFRTNFLYFVPFNEPDSHPSKYTFVAIGRGAVAAGYLLTALMLLVCKPRWVLLSLAGIFSINFAICLRGMGEHTKTAAAFLTTACISAAPFPFVQRIVSESHGYRYGSAIDVALFSTGAFFSLYLNLVGPARMQIDGSTPQPEIHQENPPSITYA</sequence>
<comment type="subcellular location">
    <subcellularLocation>
        <location evidence="1">Cell inner membrane</location>
        <topology evidence="1">Multi-pass membrane protein</topology>
    </subcellularLocation>
</comment>
<feature type="transmembrane region" description="Helical" evidence="4">
    <location>
        <begin position="460"/>
        <end position="487"/>
    </location>
</feature>
<organism evidence="6 7">
    <name type="scientific">Penicillium canariense</name>
    <dbReference type="NCBI Taxonomy" id="189055"/>
    <lineage>
        <taxon>Eukaryota</taxon>
        <taxon>Fungi</taxon>
        <taxon>Dikarya</taxon>
        <taxon>Ascomycota</taxon>
        <taxon>Pezizomycotina</taxon>
        <taxon>Eurotiomycetes</taxon>
        <taxon>Eurotiomycetidae</taxon>
        <taxon>Eurotiales</taxon>
        <taxon>Aspergillaceae</taxon>
        <taxon>Penicillium</taxon>
    </lineage>
</organism>
<dbReference type="SUPFAM" id="SSF103473">
    <property type="entry name" value="MFS general substrate transporter"/>
    <property type="match status" value="1"/>
</dbReference>
<name>A0A9W9LE62_9EURO</name>
<keyword evidence="7" id="KW-1185">Reference proteome</keyword>
<protein>
    <recommendedName>
        <fullName evidence="5">Rhodopsin domain-containing protein</fullName>
    </recommendedName>
</protein>
<feature type="transmembrane region" description="Helical" evidence="4">
    <location>
        <begin position="6"/>
        <end position="27"/>
    </location>
</feature>
<feature type="transmembrane region" description="Helical" evidence="4">
    <location>
        <begin position="404"/>
        <end position="423"/>
    </location>
</feature>
<dbReference type="OrthoDB" id="546893at2759"/>